<feature type="transmembrane region" description="Helical" evidence="1">
    <location>
        <begin position="12"/>
        <end position="29"/>
    </location>
</feature>
<gene>
    <name evidence="2" type="ORF">ATZ99_06980</name>
</gene>
<keyword evidence="1" id="KW-1133">Transmembrane helix</keyword>
<reference evidence="2 3" key="1">
    <citation type="submission" date="2015-12" db="EMBL/GenBank/DDBJ databases">
        <title>Draft genome of Thermovenabulum gondwanense isolated from a red thermophilic microbial mat colonisisng an outflow channel of a bore well.</title>
        <authorList>
            <person name="Patel B.K."/>
        </authorList>
    </citation>
    <scope>NUCLEOTIDE SEQUENCE [LARGE SCALE GENOMIC DNA]</scope>
    <source>
        <strain evidence="2 3">R270</strain>
    </source>
</reference>
<dbReference type="PATRIC" id="fig|520767.4.peg.783"/>
<proteinExistence type="predicted"/>
<dbReference type="STRING" id="520767.ATZ99_06980"/>
<comment type="caution">
    <text evidence="2">The sequence shown here is derived from an EMBL/GenBank/DDBJ whole genome shotgun (WGS) entry which is preliminary data.</text>
</comment>
<evidence type="ECO:0000256" key="1">
    <source>
        <dbReference type="SAM" id="Phobius"/>
    </source>
</evidence>
<dbReference type="Proteomes" id="UP000075737">
    <property type="component" value="Unassembled WGS sequence"/>
</dbReference>
<organism evidence="2 3">
    <name type="scientific">Thermovenabulum gondwanense</name>
    <dbReference type="NCBI Taxonomy" id="520767"/>
    <lineage>
        <taxon>Bacteria</taxon>
        <taxon>Bacillati</taxon>
        <taxon>Bacillota</taxon>
        <taxon>Clostridia</taxon>
        <taxon>Thermosediminibacterales</taxon>
        <taxon>Thermosediminibacteraceae</taxon>
        <taxon>Thermovenabulum</taxon>
    </lineage>
</organism>
<dbReference type="EMBL" id="LOHZ01000023">
    <property type="protein sequence ID" value="KYO66881.1"/>
    <property type="molecule type" value="Genomic_DNA"/>
</dbReference>
<evidence type="ECO:0008006" key="4">
    <source>
        <dbReference type="Google" id="ProtNLM"/>
    </source>
</evidence>
<evidence type="ECO:0000313" key="2">
    <source>
        <dbReference type="EMBL" id="KYO66881.1"/>
    </source>
</evidence>
<keyword evidence="1" id="KW-0472">Membrane</keyword>
<feature type="transmembrane region" description="Helical" evidence="1">
    <location>
        <begin position="147"/>
        <end position="168"/>
    </location>
</feature>
<accession>A0A162MPH7</accession>
<feature type="transmembrane region" description="Helical" evidence="1">
    <location>
        <begin position="81"/>
        <end position="107"/>
    </location>
</feature>
<dbReference type="AlphaFoldDB" id="A0A162MPH7"/>
<name>A0A162MPH7_9FIRM</name>
<keyword evidence="3" id="KW-1185">Reference proteome</keyword>
<protein>
    <recommendedName>
        <fullName evidence="4">Permease</fullName>
    </recommendedName>
</protein>
<feature type="transmembrane region" description="Helical" evidence="1">
    <location>
        <begin position="49"/>
        <end position="69"/>
    </location>
</feature>
<sequence>MKISVKEGEILFTVVMYILAVIFLIVSFFKDRKKTKMALKKAWKSFENILPAFAGVLALIGLVLTVLTPDIISKIIGANTGFLGMFLTSIIGSITLIPGFVAFPLAASLLQKGAGVMQIAVFISTLMMVGFVTLPLEISYFGKRVAFLRNVLSYIFSFIVALIIGMVVR</sequence>
<keyword evidence="1" id="KW-0812">Transmembrane</keyword>
<feature type="transmembrane region" description="Helical" evidence="1">
    <location>
        <begin position="119"/>
        <end position="141"/>
    </location>
</feature>
<evidence type="ECO:0000313" key="3">
    <source>
        <dbReference type="Proteomes" id="UP000075737"/>
    </source>
</evidence>